<dbReference type="Proteomes" id="UP000000305">
    <property type="component" value="Unassembled WGS sequence"/>
</dbReference>
<name>E9H7D7_DAPPU</name>
<dbReference type="EMBL" id="GL732600">
    <property type="protein sequence ID" value="EFX72357.1"/>
    <property type="molecule type" value="Genomic_DNA"/>
</dbReference>
<protein>
    <submittedName>
        <fullName evidence="1">Uncharacterized protein</fullName>
    </submittedName>
</protein>
<sequence>MILNLSCGPLGFGEKKCCDIFSLSPCRILYISTPTHPKELKLRQGDGEREKLWADSSSITTANITNTYGHTSYPYSRHTPRTSNTFAWVYTYTDPHSDQTKASNLVGLFPAVNCFIGYYFRLDV</sequence>
<proteinExistence type="predicted"/>
<dbReference type="InParanoid" id="E9H7D7"/>
<reference evidence="1 2" key="1">
    <citation type="journal article" date="2011" name="Science">
        <title>The ecoresponsive genome of Daphnia pulex.</title>
        <authorList>
            <person name="Colbourne J.K."/>
            <person name="Pfrender M.E."/>
            <person name="Gilbert D."/>
            <person name="Thomas W.K."/>
            <person name="Tucker A."/>
            <person name="Oakley T.H."/>
            <person name="Tokishita S."/>
            <person name="Aerts A."/>
            <person name="Arnold G.J."/>
            <person name="Basu M.K."/>
            <person name="Bauer D.J."/>
            <person name="Caceres C.E."/>
            <person name="Carmel L."/>
            <person name="Casola C."/>
            <person name="Choi J.H."/>
            <person name="Detter J.C."/>
            <person name="Dong Q."/>
            <person name="Dusheyko S."/>
            <person name="Eads B.D."/>
            <person name="Frohlich T."/>
            <person name="Geiler-Samerotte K.A."/>
            <person name="Gerlach D."/>
            <person name="Hatcher P."/>
            <person name="Jogdeo S."/>
            <person name="Krijgsveld J."/>
            <person name="Kriventseva E.V."/>
            <person name="Kultz D."/>
            <person name="Laforsch C."/>
            <person name="Lindquist E."/>
            <person name="Lopez J."/>
            <person name="Manak J.R."/>
            <person name="Muller J."/>
            <person name="Pangilinan J."/>
            <person name="Patwardhan R.P."/>
            <person name="Pitluck S."/>
            <person name="Pritham E.J."/>
            <person name="Rechtsteiner A."/>
            <person name="Rho M."/>
            <person name="Rogozin I.B."/>
            <person name="Sakarya O."/>
            <person name="Salamov A."/>
            <person name="Schaack S."/>
            <person name="Shapiro H."/>
            <person name="Shiga Y."/>
            <person name="Skalitzky C."/>
            <person name="Smith Z."/>
            <person name="Souvorov A."/>
            <person name="Sung W."/>
            <person name="Tang Z."/>
            <person name="Tsuchiya D."/>
            <person name="Tu H."/>
            <person name="Vos H."/>
            <person name="Wang M."/>
            <person name="Wolf Y.I."/>
            <person name="Yamagata H."/>
            <person name="Yamada T."/>
            <person name="Ye Y."/>
            <person name="Shaw J.R."/>
            <person name="Andrews J."/>
            <person name="Crease T.J."/>
            <person name="Tang H."/>
            <person name="Lucas S.M."/>
            <person name="Robertson H.M."/>
            <person name="Bork P."/>
            <person name="Koonin E.V."/>
            <person name="Zdobnov E.M."/>
            <person name="Grigoriev I.V."/>
            <person name="Lynch M."/>
            <person name="Boore J.L."/>
        </authorList>
    </citation>
    <scope>NUCLEOTIDE SEQUENCE [LARGE SCALE GENOMIC DNA]</scope>
</reference>
<evidence type="ECO:0000313" key="1">
    <source>
        <dbReference type="EMBL" id="EFX72357.1"/>
    </source>
</evidence>
<dbReference type="HOGENOM" id="CLU_2006194_0_0_1"/>
<organism evidence="1 2">
    <name type="scientific">Daphnia pulex</name>
    <name type="common">Water flea</name>
    <dbReference type="NCBI Taxonomy" id="6669"/>
    <lineage>
        <taxon>Eukaryota</taxon>
        <taxon>Metazoa</taxon>
        <taxon>Ecdysozoa</taxon>
        <taxon>Arthropoda</taxon>
        <taxon>Crustacea</taxon>
        <taxon>Branchiopoda</taxon>
        <taxon>Diplostraca</taxon>
        <taxon>Cladocera</taxon>
        <taxon>Anomopoda</taxon>
        <taxon>Daphniidae</taxon>
        <taxon>Daphnia</taxon>
    </lineage>
</organism>
<evidence type="ECO:0000313" key="2">
    <source>
        <dbReference type="Proteomes" id="UP000000305"/>
    </source>
</evidence>
<gene>
    <name evidence="1" type="ORF">DAPPUDRAFT_254585</name>
</gene>
<dbReference type="AlphaFoldDB" id="E9H7D7"/>
<dbReference type="KEGG" id="dpx:DAPPUDRAFT_254585"/>
<accession>E9H7D7</accession>
<keyword evidence="2" id="KW-1185">Reference proteome</keyword>